<protein>
    <submittedName>
        <fullName evidence="2">GerAB/ArcD/ProY family transporter</fullName>
    </submittedName>
</protein>
<evidence type="ECO:0000256" key="1">
    <source>
        <dbReference type="SAM" id="Phobius"/>
    </source>
</evidence>
<sequence length="84" mass="9496">MGPALKAAKQDRWISMLAGGLIGVCVGLLMAKISLMYPDKTLVQFSEIIFGKWLGILPWNIPKNCGYLIFFRSSWWGFHFLCSL</sequence>
<dbReference type="Proteomes" id="UP001597541">
    <property type="component" value="Unassembled WGS sequence"/>
</dbReference>
<comment type="caution">
    <text evidence="2">The sequence shown here is derived from an EMBL/GenBank/DDBJ whole genome shotgun (WGS) entry which is preliminary data.</text>
</comment>
<reference evidence="3" key="1">
    <citation type="journal article" date="2019" name="Int. J. Syst. Evol. Microbiol.">
        <title>The Global Catalogue of Microorganisms (GCM) 10K type strain sequencing project: providing services to taxonomists for standard genome sequencing and annotation.</title>
        <authorList>
            <consortium name="The Broad Institute Genomics Platform"/>
            <consortium name="The Broad Institute Genome Sequencing Center for Infectious Disease"/>
            <person name="Wu L."/>
            <person name="Ma J."/>
        </authorList>
    </citation>
    <scope>NUCLEOTIDE SEQUENCE [LARGE SCALE GENOMIC DNA]</scope>
    <source>
        <strain evidence="3">KCTC 3950</strain>
    </source>
</reference>
<gene>
    <name evidence="2" type="ORF">ACFSUF_20655</name>
</gene>
<dbReference type="InterPro" id="IPR004761">
    <property type="entry name" value="Spore_GerAB"/>
</dbReference>
<keyword evidence="1" id="KW-0812">Transmembrane</keyword>
<dbReference type="Pfam" id="PF03845">
    <property type="entry name" value="Spore_permease"/>
    <property type="match status" value="1"/>
</dbReference>
<organism evidence="2 3">
    <name type="scientific">Paenibacillus gansuensis</name>
    <dbReference type="NCBI Taxonomy" id="306542"/>
    <lineage>
        <taxon>Bacteria</taxon>
        <taxon>Bacillati</taxon>
        <taxon>Bacillota</taxon>
        <taxon>Bacilli</taxon>
        <taxon>Bacillales</taxon>
        <taxon>Paenibacillaceae</taxon>
        <taxon>Paenibacillus</taxon>
    </lineage>
</organism>
<feature type="transmembrane region" description="Helical" evidence="1">
    <location>
        <begin position="12"/>
        <end position="31"/>
    </location>
</feature>
<dbReference type="RefSeq" id="WP_377606256.1">
    <property type="nucleotide sequence ID" value="NZ_JBHUME010000014.1"/>
</dbReference>
<keyword evidence="1" id="KW-1133">Transmembrane helix</keyword>
<keyword evidence="1" id="KW-0472">Membrane</keyword>
<accession>A0ABW5PJ14</accession>
<name>A0ABW5PJ14_9BACL</name>
<proteinExistence type="predicted"/>
<dbReference type="EMBL" id="JBHUME010000014">
    <property type="protein sequence ID" value="MFD2614830.1"/>
    <property type="molecule type" value="Genomic_DNA"/>
</dbReference>
<evidence type="ECO:0000313" key="3">
    <source>
        <dbReference type="Proteomes" id="UP001597541"/>
    </source>
</evidence>
<evidence type="ECO:0000313" key="2">
    <source>
        <dbReference type="EMBL" id="MFD2614830.1"/>
    </source>
</evidence>
<keyword evidence="3" id="KW-1185">Reference proteome</keyword>